<reference evidence="2" key="1">
    <citation type="journal article" date="2015" name="Nat. Plants">
        <title>Genome expansion of Arabis alpina linked with retrotransposition and reduced symmetric DNA methylation.</title>
        <authorList>
            <person name="Willing E.M."/>
            <person name="Rawat V."/>
            <person name="Mandakova T."/>
            <person name="Maumus F."/>
            <person name="James G.V."/>
            <person name="Nordstroem K.J."/>
            <person name="Becker C."/>
            <person name="Warthmann N."/>
            <person name="Chica C."/>
            <person name="Szarzynska B."/>
            <person name="Zytnicki M."/>
            <person name="Albani M.C."/>
            <person name="Kiefer C."/>
            <person name="Bergonzi S."/>
            <person name="Castaings L."/>
            <person name="Mateos J.L."/>
            <person name="Berns M.C."/>
            <person name="Bujdoso N."/>
            <person name="Piofczyk T."/>
            <person name="de Lorenzo L."/>
            <person name="Barrero-Sicilia C."/>
            <person name="Mateos I."/>
            <person name="Piednoel M."/>
            <person name="Hagmann J."/>
            <person name="Chen-Min-Tao R."/>
            <person name="Iglesias-Fernandez R."/>
            <person name="Schuster S.C."/>
            <person name="Alonso-Blanco C."/>
            <person name="Roudier F."/>
            <person name="Carbonero P."/>
            <person name="Paz-Ares J."/>
            <person name="Davis S.J."/>
            <person name="Pecinka A."/>
            <person name="Quesneville H."/>
            <person name="Colot V."/>
            <person name="Lysak M.A."/>
            <person name="Weigel D."/>
            <person name="Coupland G."/>
            <person name="Schneeberger K."/>
        </authorList>
    </citation>
    <scope>NUCLEOTIDE SEQUENCE [LARGE SCALE GENOMIC DNA]</scope>
    <source>
        <strain evidence="2">cv. Pajares</strain>
    </source>
</reference>
<sequence length="34" mass="3739">MIVTESIDMAISSPSWVETDSMASLKFFSNLFPG</sequence>
<proteinExistence type="predicted"/>
<accession>A0A087GCG7</accession>
<organism evidence="1 2">
    <name type="scientific">Arabis alpina</name>
    <name type="common">Alpine rock-cress</name>
    <dbReference type="NCBI Taxonomy" id="50452"/>
    <lineage>
        <taxon>Eukaryota</taxon>
        <taxon>Viridiplantae</taxon>
        <taxon>Streptophyta</taxon>
        <taxon>Embryophyta</taxon>
        <taxon>Tracheophyta</taxon>
        <taxon>Spermatophyta</taxon>
        <taxon>Magnoliopsida</taxon>
        <taxon>eudicotyledons</taxon>
        <taxon>Gunneridae</taxon>
        <taxon>Pentapetalae</taxon>
        <taxon>rosids</taxon>
        <taxon>malvids</taxon>
        <taxon>Brassicales</taxon>
        <taxon>Brassicaceae</taxon>
        <taxon>Arabideae</taxon>
        <taxon>Arabis</taxon>
    </lineage>
</organism>
<dbReference type="AlphaFoldDB" id="A0A087GCG7"/>
<evidence type="ECO:0000313" key="1">
    <source>
        <dbReference type="EMBL" id="KFK27569.1"/>
    </source>
</evidence>
<name>A0A087GCG7_ARAAL</name>
<dbReference type="Gramene" id="KFK27569">
    <property type="protein sequence ID" value="KFK27569"/>
    <property type="gene ID" value="AALP_AA8G400600"/>
</dbReference>
<dbReference type="EMBL" id="CM002876">
    <property type="protein sequence ID" value="KFK27569.1"/>
    <property type="molecule type" value="Genomic_DNA"/>
</dbReference>
<dbReference type="Proteomes" id="UP000029120">
    <property type="component" value="Chromosome 8"/>
</dbReference>
<protein>
    <submittedName>
        <fullName evidence="1">Uncharacterized protein</fullName>
    </submittedName>
</protein>
<evidence type="ECO:0000313" key="2">
    <source>
        <dbReference type="Proteomes" id="UP000029120"/>
    </source>
</evidence>
<gene>
    <name evidence="1" type="ordered locus">AALP_Aa8g400600</name>
</gene>
<keyword evidence="2" id="KW-1185">Reference proteome</keyword>